<dbReference type="AlphaFoldDB" id="B0MVG2"/>
<evidence type="ECO:0000313" key="1">
    <source>
        <dbReference type="EMBL" id="EDS03959.1"/>
    </source>
</evidence>
<organism evidence="1 2">
    <name type="scientific">Alistipes putredinis DSM 17216</name>
    <dbReference type="NCBI Taxonomy" id="445970"/>
    <lineage>
        <taxon>Bacteria</taxon>
        <taxon>Pseudomonadati</taxon>
        <taxon>Bacteroidota</taxon>
        <taxon>Bacteroidia</taxon>
        <taxon>Bacteroidales</taxon>
        <taxon>Rikenellaceae</taxon>
        <taxon>Alistipes</taxon>
    </lineage>
</organism>
<sequence>MAVRSGGRASERGPKLLPGRIVLSLQDAGEIFWPGCLAETVNYAYLCP</sequence>
<keyword evidence="2" id="KW-1185">Reference proteome</keyword>
<reference evidence="1" key="2">
    <citation type="submission" date="2013-09" db="EMBL/GenBank/DDBJ databases">
        <title>Draft genome sequence of Alistipes putredinis (DSM 17216).</title>
        <authorList>
            <person name="Sudarsanam P."/>
            <person name="Ley R."/>
            <person name="Guruge J."/>
            <person name="Turnbaugh P.J."/>
            <person name="Mahowald M."/>
            <person name="Liep D."/>
            <person name="Gordon J."/>
        </authorList>
    </citation>
    <scope>NUCLEOTIDE SEQUENCE</scope>
    <source>
        <strain evidence="1">DSM 17216</strain>
    </source>
</reference>
<gene>
    <name evidence="1" type="ORF">ALIPUT_01021</name>
</gene>
<protein>
    <submittedName>
        <fullName evidence="1">Uncharacterized protein</fullName>
    </submittedName>
</protein>
<dbReference type="HOGENOM" id="CLU_3148695_0_0_10"/>
<comment type="caution">
    <text evidence="1">The sequence shown here is derived from an EMBL/GenBank/DDBJ whole genome shotgun (WGS) entry which is preliminary data.</text>
</comment>
<dbReference type="EMBL" id="ABFK02000017">
    <property type="protein sequence ID" value="EDS03959.1"/>
    <property type="molecule type" value="Genomic_DNA"/>
</dbReference>
<evidence type="ECO:0000313" key="2">
    <source>
        <dbReference type="Proteomes" id="UP000005819"/>
    </source>
</evidence>
<name>B0MVG2_9BACT</name>
<dbReference type="Proteomes" id="UP000005819">
    <property type="component" value="Unassembled WGS sequence"/>
</dbReference>
<reference evidence="1" key="1">
    <citation type="submission" date="2007-10" db="EMBL/GenBank/DDBJ databases">
        <authorList>
            <person name="Fulton L."/>
            <person name="Clifton S."/>
            <person name="Fulton B."/>
            <person name="Xu J."/>
            <person name="Minx P."/>
            <person name="Pepin K.H."/>
            <person name="Johnson M."/>
            <person name="Thiruvilangam P."/>
            <person name="Bhonagiri V."/>
            <person name="Nash W.E."/>
            <person name="Mardis E.R."/>
            <person name="Wilson R.K."/>
        </authorList>
    </citation>
    <scope>NUCLEOTIDE SEQUENCE [LARGE SCALE GENOMIC DNA]</scope>
    <source>
        <strain evidence="1">DSM 17216</strain>
    </source>
</reference>
<accession>B0MVG2</accession>
<proteinExistence type="predicted"/>